<organism evidence="2 3">
    <name type="scientific">Branchiostoma lanceolatum</name>
    <name type="common">Common lancelet</name>
    <name type="synonym">Amphioxus lanceolatum</name>
    <dbReference type="NCBI Taxonomy" id="7740"/>
    <lineage>
        <taxon>Eukaryota</taxon>
        <taxon>Metazoa</taxon>
        <taxon>Chordata</taxon>
        <taxon>Cephalochordata</taxon>
        <taxon>Leptocardii</taxon>
        <taxon>Amphioxiformes</taxon>
        <taxon>Branchiostomatidae</taxon>
        <taxon>Branchiostoma</taxon>
    </lineage>
</organism>
<dbReference type="OrthoDB" id="6782675at2759"/>
<sequence length="98" mass="11533">MLDVMMTRNPDNSITINVYRKETHTDQYLQWSSNHPVHHKLGIVRTLMHRADTLIEDPTLRAVEKEKVREALRHCGYPEWALKEGDNNTIYTEEHVGH</sequence>
<dbReference type="InterPro" id="IPR058912">
    <property type="entry name" value="HTH_animal"/>
</dbReference>
<protein>
    <submittedName>
        <fullName evidence="2">Hypp3436 protein</fullName>
    </submittedName>
</protein>
<name>A0A8J9ZZT1_BRALA</name>
<proteinExistence type="predicted"/>
<dbReference type="EMBL" id="OV696690">
    <property type="protein sequence ID" value="CAH1266616.1"/>
    <property type="molecule type" value="Genomic_DNA"/>
</dbReference>
<reference evidence="2" key="1">
    <citation type="submission" date="2022-01" db="EMBL/GenBank/DDBJ databases">
        <authorList>
            <person name="Braso-Vives M."/>
        </authorList>
    </citation>
    <scope>NUCLEOTIDE SEQUENCE</scope>
</reference>
<gene>
    <name evidence="2" type="primary">Hypp3436</name>
    <name evidence="2" type="ORF">BLAG_LOCUS20167</name>
</gene>
<dbReference type="Pfam" id="PF26215">
    <property type="entry name" value="HTH_animal"/>
    <property type="match status" value="1"/>
</dbReference>
<evidence type="ECO:0000313" key="2">
    <source>
        <dbReference type="EMBL" id="CAH1266616.1"/>
    </source>
</evidence>
<evidence type="ECO:0000259" key="1">
    <source>
        <dbReference type="Pfam" id="PF26215"/>
    </source>
</evidence>
<accession>A0A8J9ZZT1</accession>
<evidence type="ECO:0000313" key="3">
    <source>
        <dbReference type="Proteomes" id="UP000838412"/>
    </source>
</evidence>
<dbReference type="Proteomes" id="UP000838412">
    <property type="component" value="Chromosome 5"/>
</dbReference>
<dbReference type="PANTHER" id="PTHR21301:SF11">
    <property type="entry name" value="GIY-YIG DOMAIN-CONTAINING PROTEIN"/>
    <property type="match status" value="1"/>
</dbReference>
<dbReference type="PANTHER" id="PTHR21301">
    <property type="entry name" value="REVERSE TRANSCRIPTASE"/>
    <property type="match status" value="1"/>
</dbReference>
<dbReference type="AlphaFoldDB" id="A0A8J9ZZT1"/>
<keyword evidence="3" id="KW-1185">Reference proteome</keyword>
<feature type="domain" description="Helix-turn-helix" evidence="1">
    <location>
        <begin position="27"/>
        <end position="81"/>
    </location>
</feature>